<dbReference type="EMBL" id="JBHSPC010000101">
    <property type="protein sequence ID" value="MFC5674150.1"/>
    <property type="molecule type" value="Genomic_DNA"/>
</dbReference>
<gene>
    <name evidence="2" type="ORF">ACFP2V_29965</name>
</gene>
<evidence type="ECO:0000313" key="3">
    <source>
        <dbReference type="Proteomes" id="UP001596183"/>
    </source>
</evidence>
<dbReference type="RefSeq" id="WP_381218433.1">
    <property type="nucleotide sequence ID" value="NZ_JBHSPC010000101.1"/>
</dbReference>
<sequence>MLRGGECVAVTGRTNLVVSAPCRSTEELYTFLSEGVGALPGVRTAETVLTLRRVGTLTSEHG</sequence>
<dbReference type="Pfam" id="PF01037">
    <property type="entry name" value="AsnC_trans_reg"/>
    <property type="match status" value="1"/>
</dbReference>
<dbReference type="InterPro" id="IPR011008">
    <property type="entry name" value="Dimeric_a/b-barrel"/>
</dbReference>
<feature type="domain" description="Transcription regulator AsnC/Lrp ligand binding" evidence="1">
    <location>
        <begin position="6"/>
        <end position="52"/>
    </location>
</feature>
<dbReference type="InterPro" id="IPR019887">
    <property type="entry name" value="Tscrpt_reg_AsnC/Lrp_C"/>
</dbReference>
<organism evidence="2 3">
    <name type="scientific">Streptomyces incanus</name>
    <dbReference type="NCBI Taxonomy" id="887453"/>
    <lineage>
        <taxon>Bacteria</taxon>
        <taxon>Bacillati</taxon>
        <taxon>Actinomycetota</taxon>
        <taxon>Actinomycetes</taxon>
        <taxon>Kitasatosporales</taxon>
        <taxon>Streptomycetaceae</taxon>
        <taxon>Streptomyces</taxon>
    </lineage>
</organism>
<dbReference type="SUPFAM" id="SSF54909">
    <property type="entry name" value="Dimeric alpha+beta barrel"/>
    <property type="match status" value="1"/>
</dbReference>
<accession>A0ABW0XWX4</accession>
<comment type="caution">
    <text evidence="2">The sequence shown here is derived from an EMBL/GenBank/DDBJ whole genome shotgun (WGS) entry which is preliminary data.</text>
</comment>
<dbReference type="Gene3D" id="3.30.70.920">
    <property type="match status" value="1"/>
</dbReference>
<reference evidence="3" key="1">
    <citation type="journal article" date="2019" name="Int. J. Syst. Evol. Microbiol.">
        <title>The Global Catalogue of Microorganisms (GCM) 10K type strain sequencing project: providing services to taxonomists for standard genome sequencing and annotation.</title>
        <authorList>
            <consortium name="The Broad Institute Genomics Platform"/>
            <consortium name="The Broad Institute Genome Sequencing Center for Infectious Disease"/>
            <person name="Wu L."/>
            <person name="Ma J."/>
        </authorList>
    </citation>
    <scope>NUCLEOTIDE SEQUENCE [LARGE SCALE GENOMIC DNA]</scope>
    <source>
        <strain evidence="3">JCM 13852</strain>
    </source>
</reference>
<name>A0ABW0XWX4_9ACTN</name>
<protein>
    <submittedName>
        <fullName evidence="2">Lrp/AsnC ligand binding domain-containing protein</fullName>
    </submittedName>
</protein>
<evidence type="ECO:0000259" key="1">
    <source>
        <dbReference type="Pfam" id="PF01037"/>
    </source>
</evidence>
<dbReference type="Proteomes" id="UP001596183">
    <property type="component" value="Unassembled WGS sequence"/>
</dbReference>
<keyword evidence="3" id="KW-1185">Reference proteome</keyword>
<evidence type="ECO:0000313" key="2">
    <source>
        <dbReference type="EMBL" id="MFC5674150.1"/>
    </source>
</evidence>
<proteinExistence type="predicted"/>